<protein>
    <submittedName>
        <fullName evidence="6">TetR/AcrR family transcriptional regulator</fullName>
    </submittedName>
</protein>
<reference evidence="7" key="1">
    <citation type="submission" date="2023-07" db="EMBL/GenBank/DDBJ databases">
        <title>Draft genome sequence of Agarivorans aestuarii strain ZMCS4, a CAZymes producing bacteria isolated from the marine brown algae Clodostephus spongiosus.</title>
        <authorList>
            <person name="Lorente B."/>
            <person name="Cabral C."/>
            <person name="Frias J."/>
            <person name="Faria J."/>
            <person name="Toubarro D."/>
        </authorList>
    </citation>
    <scope>NUCLEOTIDE SEQUENCE [LARGE SCALE GENOMIC DNA]</scope>
    <source>
        <strain evidence="7">ZMCS4</strain>
    </source>
</reference>
<dbReference type="PANTHER" id="PTHR47506:SF1">
    <property type="entry name" value="HTH-TYPE TRANSCRIPTIONAL REGULATOR YJDC"/>
    <property type="match status" value="1"/>
</dbReference>
<evidence type="ECO:0000259" key="5">
    <source>
        <dbReference type="PROSITE" id="PS50977"/>
    </source>
</evidence>
<comment type="caution">
    <text evidence="6">The sequence shown here is derived from an EMBL/GenBank/DDBJ whole genome shotgun (WGS) entry which is preliminary data.</text>
</comment>
<evidence type="ECO:0000256" key="3">
    <source>
        <dbReference type="ARBA" id="ARBA00023163"/>
    </source>
</evidence>
<feature type="domain" description="HTH tetR-type" evidence="5">
    <location>
        <begin position="5"/>
        <end position="65"/>
    </location>
</feature>
<gene>
    <name evidence="6" type="ORF">SNR37_003267</name>
</gene>
<evidence type="ECO:0000256" key="4">
    <source>
        <dbReference type="PROSITE-ProRule" id="PRU00335"/>
    </source>
</evidence>
<feature type="DNA-binding region" description="H-T-H motif" evidence="4">
    <location>
        <begin position="28"/>
        <end position="47"/>
    </location>
</feature>
<dbReference type="Gene3D" id="1.10.357.10">
    <property type="entry name" value="Tetracycline Repressor, domain 2"/>
    <property type="match status" value="1"/>
</dbReference>
<dbReference type="PANTHER" id="PTHR47506">
    <property type="entry name" value="TRANSCRIPTIONAL REGULATORY PROTEIN"/>
    <property type="match status" value="1"/>
</dbReference>
<evidence type="ECO:0000256" key="1">
    <source>
        <dbReference type="ARBA" id="ARBA00023015"/>
    </source>
</evidence>
<keyword evidence="1" id="KW-0805">Transcription regulation</keyword>
<reference evidence="6 7" key="2">
    <citation type="submission" date="2023-12" db="EMBL/GenBank/DDBJ databases">
        <authorList>
            <consortium name="Cladostephus spongiosus"/>
            <person name="Lorente B."/>
            <person name="Cabral C."/>
            <person name="Frias J."/>
            <person name="Faria J."/>
            <person name="Toubarro D."/>
        </authorList>
    </citation>
    <scope>NUCLEOTIDE SEQUENCE [LARGE SCALE GENOMIC DNA]</scope>
    <source>
        <strain evidence="6 7">ZMCS4</strain>
    </source>
</reference>
<evidence type="ECO:0000256" key="2">
    <source>
        <dbReference type="ARBA" id="ARBA00023125"/>
    </source>
</evidence>
<dbReference type="PROSITE" id="PS50977">
    <property type="entry name" value="HTH_TETR_2"/>
    <property type="match status" value="1"/>
</dbReference>
<dbReference type="EMBL" id="JAYDYW010000006">
    <property type="protein sequence ID" value="MEE1673840.1"/>
    <property type="molecule type" value="Genomic_DNA"/>
</dbReference>
<keyword evidence="2 4" id="KW-0238">DNA-binding</keyword>
<sequence length="190" mass="21131">MAKMQFQREQVLEQSANLFWRVGYNATSMQQVFKHTGLKPGSVYLAFGNKEALFKESLSHYAQLSKQGIAAHLAAAQSVELGICEILDGMVAQSAASDYCSCFLVKSQLELSDEPTLQAFVSEQLKQIEQLYAASLSDKYGEEQAKAKACSIMLHIFGIRVYSYHSGSELAMRQALRAGLAWLPWQSLNH</sequence>
<dbReference type="InterPro" id="IPR001647">
    <property type="entry name" value="HTH_TetR"/>
</dbReference>
<proteinExistence type="predicted"/>
<dbReference type="SUPFAM" id="SSF46689">
    <property type="entry name" value="Homeodomain-like"/>
    <property type="match status" value="1"/>
</dbReference>
<dbReference type="RefSeq" id="WP_329775080.1">
    <property type="nucleotide sequence ID" value="NZ_JAYDYW010000006.1"/>
</dbReference>
<name>A0ABU7G5Y8_9ALTE</name>
<dbReference type="InterPro" id="IPR009057">
    <property type="entry name" value="Homeodomain-like_sf"/>
</dbReference>
<dbReference type="Proteomes" id="UP001310248">
    <property type="component" value="Unassembled WGS sequence"/>
</dbReference>
<dbReference type="SUPFAM" id="SSF48498">
    <property type="entry name" value="Tetracyclin repressor-like, C-terminal domain"/>
    <property type="match status" value="1"/>
</dbReference>
<organism evidence="6 7">
    <name type="scientific">Agarivorans aestuarii</name>
    <dbReference type="NCBI Taxonomy" id="1563703"/>
    <lineage>
        <taxon>Bacteria</taxon>
        <taxon>Pseudomonadati</taxon>
        <taxon>Pseudomonadota</taxon>
        <taxon>Gammaproteobacteria</taxon>
        <taxon>Alteromonadales</taxon>
        <taxon>Alteromonadaceae</taxon>
        <taxon>Agarivorans</taxon>
    </lineage>
</organism>
<accession>A0ABU7G5Y8</accession>
<keyword evidence="7" id="KW-1185">Reference proteome</keyword>
<evidence type="ECO:0000313" key="6">
    <source>
        <dbReference type="EMBL" id="MEE1673840.1"/>
    </source>
</evidence>
<evidence type="ECO:0000313" key="7">
    <source>
        <dbReference type="Proteomes" id="UP001310248"/>
    </source>
</evidence>
<keyword evidence="3" id="KW-0804">Transcription</keyword>
<dbReference type="InterPro" id="IPR036271">
    <property type="entry name" value="Tet_transcr_reg_TetR-rel_C_sf"/>
</dbReference>
<dbReference type="Pfam" id="PF00440">
    <property type="entry name" value="TetR_N"/>
    <property type="match status" value="1"/>
</dbReference>